<gene>
    <name evidence="2" type="ORF">EST38_g2091</name>
</gene>
<sequence>MPRAAIHDENVNPNPPLSTQQDDAVPVERPARQGLGALNANRADDQPVAQDATNLARTVLRSANAGLGASSPSAFLSPPEVEVSIPAPRTPTALPASPRYSFHERVFSPERKFDLSYFRLTPYLQSLKNLSPIQEKRLGSSPFPFDFDAALEAELRPEPMKTSKRLRDDDDYASLFSGPEAPTSLLALHTLKRLRTTAPERGGASTSATTATEVVVTAGVGSSQGTAPSSPTVSKAEEGSEAVDAGGDTSEGEEKREEVSQEETKEEESATGDQSEEEASVGADVDDESATDTEDESGDESEEEEIDSHEAQTEVDTED</sequence>
<name>A0A4Q2DUF9_9AGAR</name>
<keyword evidence="3" id="KW-1185">Reference proteome</keyword>
<comment type="caution">
    <text evidence="2">The sequence shown here is derived from an EMBL/GenBank/DDBJ whole genome shotgun (WGS) entry which is preliminary data.</text>
</comment>
<feature type="compositionally biased region" description="Basic and acidic residues" evidence="1">
    <location>
        <begin position="252"/>
        <end position="263"/>
    </location>
</feature>
<evidence type="ECO:0000256" key="1">
    <source>
        <dbReference type="SAM" id="MobiDB-lite"/>
    </source>
</evidence>
<evidence type="ECO:0000313" key="3">
    <source>
        <dbReference type="Proteomes" id="UP000290288"/>
    </source>
</evidence>
<feature type="compositionally biased region" description="Acidic residues" evidence="1">
    <location>
        <begin position="264"/>
        <end position="319"/>
    </location>
</feature>
<dbReference type="Proteomes" id="UP000290288">
    <property type="component" value="Unassembled WGS sequence"/>
</dbReference>
<reference evidence="2 3" key="1">
    <citation type="submission" date="2019-01" db="EMBL/GenBank/DDBJ databases">
        <title>Draft genome sequence of Psathyrella aberdarensis IHI B618.</title>
        <authorList>
            <person name="Buettner E."/>
            <person name="Kellner H."/>
        </authorList>
    </citation>
    <scope>NUCLEOTIDE SEQUENCE [LARGE SCALE GENOMIC DNA]</scope>
    <source>
        <strain evidence="2 3">IHI B618</strain>
    </source>
</reference>
<dbReference type="AlphaFoldDB" id="A0A4Q2DUF9"/>
<dbReference type="EMBL" id="SDEE01000033">
    <property type="protein sequence ID" value="RXW23773.1"/>
    <property type="molecule type" value="Genomic_DNA"/>
</dbReference>
<evidence type="ECO:0000313" key="2">
    <source>
        <dbReference type="EMBL" id="RXW23773.1"/>
    </source>
</evidence>
<accession>A0A4Q2DUF9</accession>
<feature type="compositionally biased region" description="Polar residues" evidence="1">
    <location>
        <begin position="224"/>
        <end position="233"/>
    </location>
</feature>
<proteinExistence type="predicted"/>
<organism evidence="2 3">
    <name type="scientific">Candolleomyces aberdarensis</name>
    <dbReference type="NCBI Taxonomy" id="2316362"/>
    <lineage>
        <taxon>Eukaryota</taxon>
        <taxon>Fungi</taxon>
        <taxon>Dikarya</taxon>
        <taxon>Basidiomycota</taxon>
        <taxon>Agaricomycotina</taxon>
        <taxon>Agaricomycetes</taxon>
        <taxon>Agaricomycetidae</taxon>
        <taxon>Agaricales</taxon>
        <taxon>Agaricineae</taxon>
        <taxon>Psathyrellaceae</taxon>
        <taxon>Candolleomyces</taxon>
    </lineage>
</organism>
<feature type="region of interest" description="Disordered" evidence="1">
    <location>
        <begin position="219"/>
        <end position="319"/>
    </location>
</feature>
<feature type="region of interest" description="Disordered" evidence="1">
    <location>
        <begin position="1"/>
        <end position="44"/>
    </location>
</feature>
<protein>
    <submittedName>
        <fullName evidence="2">Uncharacterized protein</fullName>
    </submittedName>
</protein>
<dbReference type="OrthoDB" id="10455681at2759"/>
<feature type="compositionally biased region" description="Basic and acidic residues" evidence="1">
    <location>
        <begin position="1"/>
        <end position="10"/>
    </location>
</feature>